<sequence>MDKIKIGGIMQSGGRALVKIMSVPDHVSVAGTVLGAMGRNGINIELLVESFDLDDCGNFSLVIDQKDLDSALAVLEEIKPTIDAKVISYTPDVAVITVFGPHLREKPSVHGAMFSSIASVGISSLVICTSISSISCVVEGQHLDIAVRSLEEAF</sequence>
<dbReference type="GO" id="GO:0009090">
    <property type="term" value="P:homoserine biosynthetic process"/>
    <property type="evidence" value="ECO:0007669"/>
    <property type="project" value="TreeGrafter"/>
</dbReference>
<organism evidence="9 10">
    <name type="scientific">Candidatus Desulfacyla euxinica</name>
    <dbReference type="NCBI Taxonomy" id="2841693"/>
    <lineage>
        <taxon>Bacteria</taxon>
        <taxon>Deltaproteobacteria</taxon>
        <taxon>Candidatus Desulfacyla</taxon>
    </lineage>
</organism>
<dbReference type="InterPro" id="IPR045865">
    <property type="entry name" value="ACT-like_dom_sf"/>
</dbReference>
<dbReference type="EMBL" id="JACNJD010000191">
    <property type="protein sequence ID" value="MBC8177140.1"/>
    <property type="molecule type" value="Genomic_DNA"/>
</dbReference>
<dbReference type="GO" id="GO:0005829">
    <property type="term" value="C:cytosol"/>
    <property type="evidence" value="ECO:0007669"/>
    <property type="project" value="TreeGrafter"/>
</dbReference>
<protein>
    <recommendedName>
        <fullName evidence="2">aspartate kinase</fullName>
        <ecNumber evidence="2">2.7.2.4</ecNumber>
    </recommendedName>
</protein>
<name>A0A8J6T2T6_9DELT</name>
<dbReference type="Proteomes" id="UP000650524">
    <property type="component" value="Unassembled WGS sequence"/>
</dbReference>
<feature type="domain" description="ACT" evidence="8">
    <location>
        <begin position="18"/>
        <end position="92"/>
    </location>
</feature>
<gene>
    <name evidence="9" type="ORF">H8E19_07010</name>
</gene>
<evidence type="ECO:0000259" key="8">
    <source>
        <dbReference type="PROSITE" id="PS51671"/>
    </source>
</evidence>
<accession>A0A8J6T2T6</accession>
<evidence type="ECO:0000256" key="2">
    <source>
        <dbReference type="ARBA" id="ARBA00013059"/>
    </source>
</evidence>
<dbReference type="GO" id="GO:0009089">
    <property type="term" value="P:lysine biosynthetic process via diaminopimelate"/>
    <property type="evidence" value="ECO:0007669"/>
    <property type="project" value="TreeGrafter"/>
</dbReference>
<proteinExistence type="inferred from homology"/>
<dbReference type="GO" id="GO:0004072">
    <property type="term" value="F:aspartate kinase activity"/>
    <property type="evidence" value="ECO:0007669"/>
    <property type="project" value="UniProtKB-EC"/>
</dbReference>
<keyword evidence="4" id="KW-0547">Nucleotide-binding</keyword>
<dbReference type="Gene3D" id="3.30.2130.10">
    <property type="entry name" value="VC0802-like"/>
    <property type="match status" value="1"/>
</dbReference>
<dbReference type="GO" id="GO:0005524">
    <property type="term" value="F:ATP binding"/>
    <property type="evidence" value="ECO:0007669"/>
    <property type="project" value="UniProtKB-KW"/>
</dbReference>
<dbReference type="Pfam" id="PF22468">
    <property type="entry name" value="ACT_9"/>
    <property type="match status" value="1"/>
</dbReference>
<dbReference type="AlphaFoldDB" id="A0A8J6T2T6"/>
<dbReference type="InterPro" id="IPR002912">
    <property type="entry name" value="ACT_dom"/>
</dbReference>
<evidence type="ECO:0000256" key="5">
    <source>
        <dbReference type="ARBA" id="ARBA00022777"/>
    </source>
</evidence>
<dbReference type="PANTHER" id="PTHR21499:SF3">
    <property type="entry name" value="ASPARTOKINASE"/>
    <property type="match status" value="1"/>
</dbReference>
<dbReference type="PROSITE" id="PS51671">
    <property type="entry name" value="ACT"/>
    <property type="match status" value="1"/>
</dbReference>
<keyword evidence="6" id="KW-0067">ATP-binding</keyword>
<keyword evidence="3" id="KW-0808">Transferase</keyword>
<reference evidence="9 10" key="1">
    <citation type="submission" date="2020-08" db="EMBL/GenBank/DDBJ databases">
        <title>Bridging the membrane lipid divide: bacteria of the FCB group superphylum have the potential to synthesize archaeal ether lipids.</title>
        <authorList>
            <person name="Villanueva L."/>
            <person name="Von Meijenfeldt F.A.B."/>
            <person name="Westbye A.B."/>
            <person name="Yadav S."/>
            <person name="Hopmans E.C."/>
            <person name="Dutilh B.E."/>
            <person name="Sinninghe Damste J.S."/>
        </authorList>
    </citation>
    <scope>NUCLEOTIDE SEQUENCE [LARGE SCALE GENOMIC DNA]</scope>
    <source>
        <strain evidence="9">NIOZ-UU27</strain>
    </source>
</reference>
<evidence type="ECO:0000313" key="10">
    <source>
        <dbReference type="Proteomes" id="UP000650524"/>
    </source>
</evidence>
<evidence type="ECO:0000256" key="6">
    <source>
        <dbReference type="ARBA" id="ARBA00022840"/>
    </source>
</evidence>
<evidence type="ECO:0000256" key="4">
    <source>
        <dbReference type="ARBA" id="ARBA00022741"/>
    </source>
</evidence>
<evidence type="ECO:0000313" key="9">
    <source>
        <dbReference type="EMBL" id="MBC8177140.1"/>
    </source>
</evidence>
<evidence type="ECO:0000256" key="1">
    <source>
        <dbReference type="ARBA" id="ARBA00010122"/>
    </source>
</evidence>
<evidence type="ECO:0000256" key="3">
    <source>
        <dbReference type="ARBA" id="ARBA00022679"/>
    </source>
</evidence>
<feature type="non-terminal residue" evidence="9">
    <location>
        <position position="154"/>
    </location>
</feature>
<dbReference type="SUPFAM" id="SSF55021">
    <property type="entry name" value="ACT-like"/>
    <property type="match status" value="2"/>
</dbReference>
<dbReference type="PANTHER" id="PTHR21499">
    <property type="entry name" value="ASPARTATE KINASE"/>
    <property type="match status" value="1"/>
</dbReference>
<dbReference type="InterPro" id="IPR054352">
    <property type="entry name" value="ACT_Aspartokinase"/>
</dbReference>
<dbReference type="CDD" id="cd04892">
    <property type="entry name" value="ACT_AK-like_2"/>
    <property type="match status" value="1"/>
</dbReference>
<dbReference type="EC" id="2.7.2.4" evidence="2"/>
<comment type="similarity">
    <text evidence="1">Belongs to the aspartokinase family.</text>
</comment>
<comment type="catalytic activity">
    <reaction evidence="7">
        <text>L-aspartate + ATP = 4-phospho-L-aspartate + ADP</text>
        <dbReference type="Rhea" id="RHEA:23776"/>
        <dbReference type="ChEBI" id="CHEBI:29991"/>
        <dbReference type="ChEBI" id="CHEBI:30616"/>
        <dbReference type="ChEBI" id="CHEBI:57535"/>
        <dbReference type="ChEBI" id="CHEBI:456216"/>
        <dbReference type="EC" id="2.7.2.4"/>
    </reaction>
</comment>
<comment type="caution">
    <text evidence="9">The sequence shown here is derived from an EMBL/GenBank/DDBJ whole genome shotgun (WGS) entry which is preliminary data.</text>
</comment>
<evidence type="ECO:0000256" key="7">
    <source>
        <dbReference type="ARBA" id="ARBA00047872"/>
    </source>
</evidence>
<keyword evidence="5" id="KW-0418">Kinase</keyword>